<evidence type="ECO:0000313" key="1">
    <source>
        <dbReference type="EMBL" id="GIY20590.1"/>
    </source>
</evidence>
<dbReference type="EMBL" id="BPLQ01006191">
    <property type="protein sequence ID" value="GIY20590.1"/>
    <property type="molecule type" value="Genomic_DNA"/>
</dbReference>
<protein>
    <submittedName>
        <fullName evidence="1">Uncharacterized protein</fullName>
    </submittedName>
</protein>
<gene>
    <name evidence="1" type="ORF">CDAR_580801</name>
</gene>
<name>A0AAV4RGJ1_9ARAC</name>
<evidence type="ECO:0000313" key="2">
    <source>
        <dbReference type="Proteomes" id="UP001054837"/>
    </source>
</evidence>
<proteinExistence type="predicted"/>
<accession>A0AAV4RGJ1</accession>
<reference evidence="1 2" key="1">
    <citation type="submission" date="2021-06" db="EMBL/GenBank/DDBJ databases">
        <title>Caerostris darwini draft genome.</title>
        <authorList>
            <person name="Kono N."/>
            <person name="Arakawa K."/>
        </authorList>
    </citation>
    <scope>NUCLEOTIDE SEQUENCE [LARGE SCALE GENOMIC DNA]</scope>
</reference>
<dbReference type="Proteomes" id="UP001054837">
    <property type="component" value="Unassembled WGS sequence"/>
</dbReference>
<keyword evidence="2" id="KW-1185">Reference proteome</keyword>
<dbReference type="AlphaFoldDB" id="A0AAV4RGJ1"/>
<organism evidence="1 2">
    <name type="scientific">Caerostris darwini</name>
    <dbReference type="NCBI Taxonomy" id="1538125"/>
    <lineage>
        <taxon>Eukaryota</taxon>
        <taxon>Metazoa</taxon>
        <taxon>Ecdysozoa</taxon>
        <taxon>Arthropoda</taxon>
        <taxon>Chelicerata</taxon>
        <taxon>Arachnida</taxon>
        <taxon>Araneae</taxon>
        <taxon>Araneomorphae</taxon>
        <taxon>Entelegynae</taxon>
        <taxon>Araneoidea</taxon>
        <taxon>Araneidae</taxon>
        <taxon>Caerostris</taxon>
    </lineage>
</organism>
<comment type="caution">
    <text evidence="1">The sequence shown here is derived from an EMBL/GenBank/DDBJ whole genome shotgun (WGS) entry which is preliminary data.</text>
</comment>
<sequence>MKDAYNKKMCGTTTYKSGQAVVMKRTPIPMVESTKTQPKYRGPLITTDVLPGDTYRVTQLGEKSKDILTQLTARQLIHGRIKLTLIERTRQMNVVIFFQTMNLVTLK</sequence>